<dbReference type="PRINTS" id="PR00778">
    <property type="entry name" value="HTHARSR"/>
</dbReference>
<keyword evidence="2" id="KW-0238">DNA-binding</keyword>
<dbReference type="InterPro" id="IPR036388">
    <property type="entry name" value="WH-like_DNA-bd_sf"/>
</dbReference>
<accession>A0A1H2QEE1</accession>
<evidence type="ECO:0000256" key="1">
    <source>
        <dbReference type="ARBA" id="ARBA00023015"/>
    </source>
</evidence>
<evidence type="ECO:0000259" key="4">
    <source>
        <dbReference type="PROSITE" id="PS50987"/>
    </source>
</evidence>
<protein>
    <submittedName>
        <fullName evidence="6">Transcriptional regulator, ArsR family</fullName>
    </submittedName>
</protein>
<dbReference type="STRING" id="89784.SAMN04489725_101225"/>
<dbReference type="RefSeq" id="WP_074691277.1">
    <property type="nucleotide sequence ID" value="NZ_BSRA01000002.1"/>
</dbReference>
<dbReference type="InterPro" id="IPR036390">
    <property type="entry name" value="WH_DNA-bd_sf"/>
</dbReference>
<name>A0A1H2QEE1_9BACL</name>
<reference evidence="6" key="1">
    <citation type="submission" date="2016-10" db="EMBL/GenBank/DDBJ databases">
        <authorList>
            <person name="de Groot N.N."/>
        </authorList>
    </citation>
    <scope>NUCLEOTIDE SEQUENCE [LARGE SCALE GENOMIC DNA]</scope>
    <source>
        <strain evidence="6">DSM 12489</strain>
    </source>
</reference>
<dbReference type="PROSITE" id="PS50987">
    <property type="entry name" value="HTH_ARSR_2"/>
    <property type="match status" value="1"/>
</dbReference>
<dbReference type="CDD" id="cd00090">
    <property type="entry name" value="HTH_ARSR"/>
    <property type="match status" value="1"/>
</dbReference>
<evidence type="ECO:0000313" key="6">
    <source>
        <dbReference type="EMBL" id="SDW05526.1"/>
    </source>
</evidence>
<gene>
    <name evidence="5" type="ORF">Heshes_03580</name>
    <name evidence="6" type="ORF">SAMN04489725_101225</name>
</gene>
<organism evidence="6 7">
    <name type="scientific">Alicyclobacillus hesperidum</name>
    <dbReference type="NCBI Taxonomy" id="89784"/>
    <lineage>
        <taxon>Bacteria</taxon>
        <taxon>Bacillati</taxon>
        <taxon>Bacillota</taxon>
        <taxon>Bacilli</taxon>
        <taxon>Bacillales</taxon>
        <taxon>Alicyclobacillaceae</taxon>
        <taxon>Alicyclobacillus</taxon>
    </lineage>
</organism>
<dbReference type="EMBL" id="BSRA01000002">
    <property type="protein sequence ID" value="GLV12674.1"/>
    <property type="molecule type" value="Genomic_DNA"/>
</dbReference>
<dbReference type="SUPFAM" id="SSF46785">
    <property type="entry name" value="Winged helix' DNA-binding domain"/>
    <property type="match status" value="1"/>
</dbReference>
<dbReference type="InterPro" id="IPR051011">
    <property type="entry name" value="Metal_resp_trans_reg"/>
</dbReference>
<dbReference type="Proteomes" id="UP001157137">
    <property type="component" value="Unassembled WGS sequence"/>
</dbReference>
<dbReference type="SMART" id="SM00418">
    <property type="entry name" value="HTH_ARSR"/>
    <property type="match status" value="1"/>
</dbReference>
<dbReference type="GO" id="GO:0003677">
    <property type="term" value="F:DNA binding"/>
    <property type="evidence" value="ECO:0007669"/>
    <property type="project" value="UniProtKB-KW"/>
</dbReference>
<evidence type="ECO:0000256" key="2">
    <source>
        <dbReference type="ARBA" id="ARBA00023125"/>
    </source>
</evidence>
<reference evidence="5" key="3">
    <citation type="submission" date="2023-02" db="EMBL/GenBank/DDBJ databases">
        <title>Proposal of a novel subspecies: Alicyclobacillus hesperidum subspecies aegle.</title>
        <authorList>
            <person name="Goto K."/>
            <person name="Fujii T."/>
            <person name="Yasui K."/>
            <person name="Mochida K."/>
            <person name="Kato-Tanaka Y."/>
            <person name="Morohoshi S."/>
            <person name="An S.Y."/>
            <person name="Kasai H."/>
            <person name="Yokota A."/>
        </authorList>
    </citation>
    <scope>NUCLEOTIDE SEQUENCE</scope>
    <source>
        <strain evidence="5">DSM 12766</strain>
    </source>
</reference>
<dbReference type="Proteomes" id="UP000182589">
    <property type="component" value="Unassembled WGS sequence"/>
</dbReference>
<evidence type="ECO:0000313" key="5">
    <source>
        <dbReference type="EMBL" id="GLV12674.1"/>
    </source>
</evidence>
<dbReference type="AlphaFoldDB" id="A0A1H2QEE1"/>
<dbReference type="InterPro" id="IPR001845">
    <property type="entry name" value="HTH_ArsR_DNA-bd_dom"/>
</dbReference>
<dbReference type="NCBIfam" id="NF033788">
    <property type="entry name" value="HTH_metalloreg"/>
    <property type="match status" value="1"/>
</dbReference>
<dbReference type="EMBL" id="FNOJ01000001">
    <property type="protein sequence ID" value="SDW05526.1"/>
    <property type="molecule type" value="Genomic_DNA"/>
</dbReference>
<evidence type="ECO:0000313" key="7">
    <source>
        <dbReference type="Proteomes" id="UP000182589"/>
    </source>
</evidence>
<dbReference type="PANTHER" id="PTHR43132:SF2">
    <property type="entry name" value="ARSENICAL RESISTANCE OPERON REPRESSOR ARSR-RELATED"/>
    <property type="match status" value="1"/>
</dbReference>
<dbReference type="Gene3D" id="1.10.10.10">
    <property type="entry name" value="Winged helix-like DNA-binding domain superfamily/Winged helix DNA-binding domain"/>
    <property type="match status" value="1"/>
</dbReference>
<dbReference type="InterPro" id="IPR011991">
    <property type="entry name" value="ArsR-like_HTH"/>
</dbReference>
<feature type="domain" description="HTH arsR-type" evidence="4">
    <location>
        <begin position="5"/>
        <end position="102"/>
    </location>
</feature>
<reference evidence="7" key="2">
    <citation type="submission" date="2016-10" db="EMBL/GenBank/DDBJ databases">
        <authorList>
            <person name="Varghese N."/>
        </authorList>
    </citation>
    <scope>NUCLEOTIDE SEQUENCE [LARGE SCALE GENOMIC DNA]</scope>
    <source>
        <strain evidence="7">DSM 12489</strain>
    </source>
</reference>
<proteinExistence type="predicted"/>
<keyword evidence="7" id="KW-1185">Reference proteome</keyword>
<keyword evidence="1" id="KW-0805">Transcription regulation</keyword>
<dbReference type="Pfam" id="PF01022">
    <property type="entry name" value="HTH_5"/>
    <property type="match status" value="1"/>
</dbReference>
<dbReference type="GO" id="GO:0003700">
    <property type="term" value="F:DNA-binding transcription factor activity"/>
    <property type="evidence" value="ECO:0007669"/>
    <property type="project" value="InterPro"/>
</dbReference>
<keyword evidence="3" id="KW-0804">Transcription</keyword>
<sequence length="116" mass="13302">MNSRAKDTVQGTAWDGLAVLCERQRLRIVEALSNGERCAAELSATLGIRQNTLSHHIKVLRDYELIRVRRDPDDQRWLYYSINEAKLRRLGHTLMRLADNARSAEETVERPKAATT</sequence>
<dbReference type="PANTHER" id="PTHR43132">
    <property type="entry name" value="ARSENICAL RESISTANCE OPERON REPRESSOR ARSR-RELATED"/>
    <property type="match status" value="1"/>
</dbReference>
<evidence type="ECO:0000256" key="3">
    <source>
        <dbReference type="ARBA" id="ARBA00023163"/>
    </source>
</evidence>